<dbReference type="InterPro" id="IPR050833">
    <property type="entry name" value="Poly_Biosynth_Transport"/>
</dbReference>
<evidence type="ECO:0000256" key="4">
    <source>
        <dbReference type="ARBA" id="ARBA00022692"/>
    </source>
</evidence>
<evidence type="ECO:0000256" key="5">
    <source>
        <dbReference type="ARBA" id="ARBA00022989"/>
    </source>
</evidence>
<comment type="subcellular location">
    <subcellularLocation>
        <location evidence="1">Cell membrane</location>
        <topology evidence="1">Multi-pass membrane protein</topology>
    </subcellularLocation>
</comment>
<name>A0A1F4YDW6_9BACT</name>
<evidence type="ECO:0000256" key="7">
    <source>
        <dbReference type="SAM" id="Phobius"/>
    </source>
</evidence>
<dbReference type="Proteomes" id="UP000178176">
    <property type="component" value="Unassembled WGS sequence"/>
</dbReference>
<feature type="transmembrane region" description="Helical" evidence="7">
    <location>
        <begin position="395"/>
        <end position="414"/>
    </location>
</feature>
<feature type="transmembrane region" description="Helical" evidence="7">
    <location>
        <begin position="336"/>
        <end position="356"/>
    </location>
</feature>
<dbReference type="GO" id="GO:0005886">
    <property type="term" value="C:plasma membrane"/>
    <property type="evidence" value="ECO:0007669"/>
    <property type="project" value="UniProtKB-SubCell"/>
</dbReference>
<feature type="transmembrane region" description="Helical" evidence="7">
    <location>
        <begin position="243"/>
        <end position="264"/>
    </location>
</feature>
<comment type="similarity">
    <text evidence="2">Belongs to the polysaccharide synthase family.</text>
</comment>
<feature type="transmembrane region" description="Helical" evidence="7">
    <location>
        <begin position="183"/>
        <end position="205"/>
    </location>
</feature>
<protein>
    <submittedName>
        <fullName evidence="8">Uncharacterized protein</fullName>
    </submittedName>
</protein>
<dbReference type="EMBL" id="MEXH01000021">
    <property type="protein sequence ID" value="OGC92177.1"/>
    <property type="molecule type" value="Genomic_DNA"/>
</dbReference>
<reference evidence="8 9" key="1">
    <citation type="journal article" date="2016" name="Nat. Commun.">
        <title>Thousands of microbial genomes shed light on interconnected biogeochemical processes in an aquifer system.</title>
        <authorList>
            <person name="Anantharaman K."/>
            <person name="Brown C.T."/>
            <person name="Hug L.A."/>
            <person name="Sharon I."/>
            <person name="Castelle C.J."/>
            <person name="Probst A.J."/>
            <person name="Thomas B.C."/>
            <person name="Singh A."/>
            <person name="Wilkins M.J."/>
            <person name="Karaoz U."/>
            <person name="Brodie E.L."/>
            <person name="Williams K.H."/>
            <person name="Hubbard S.S."/>
            <person name="Banfield J.F."/>
        </authorList>
    </citation>
    <scope>NUCLEOTIDE SEQUENCE [LARGE SCALE GENOMIC DNA]</scope>
</reference>
<evidence type="ECO:0000256" key="2">
    <source>
        <dbReference type="ARBA" id="ARBA00007430"/>
    </source>
</evidence>
<feature type="transmembrane region" description="Helical" evidence="7">
    <location>
        <begin position="157"/>
        <end position="177"/>
    </location>
</feature>
<feature type="transmembrane region" description="Helical" evidence="7">
    <location>
        <begin position="450"/>
        <end position="473"/>
    </location>
</feature>
<evidence type="ECO:0000313" key="9">
    <source>
        <dbReference type="Proteomes" id="UP000178176"/>
    </source>
</evidence>
<keyword evidence="5 7" id="KW-1133">Transmembrane helix</keyword>
<feature type="transmembrane region" description="Helical" evidence="7">
    <location>
        <begin position="302"/>
        <end position="324"/>
    </location>
</feature>
<keyword evidence="6 7" id="KW-0472">Membrane</keyword>
<keyword evidence="3" id="KW-1003">Cell membrane</keyword>
<dbReference type="Pfam" id="PF13440">
    <property type="entry name" value="Polysacc_synt_3"/>
    <property type="match status" value="1"/>
</dbReference>
<sequence length="492" mass="54215">MDAEVTLGDVDLATVKARSLTGVVTLISRSFLIQIISTVGLAILWGYLGPAEFGLFVVINELVAILSYFSDIGLAASLIQKKDEITLSDLRTTFTIQQVLVSLLIVVTLILSPRLISYYDLSPHGVLLLYSLLAGFFLASLKSIPSIVLERRLRFEILAGVEIVETLVFYGSLIFLAVKGQGILSYVWAVLLRGLVGTAMIYLLSPWQMGFSFSRPSLKRLLTFGIPFQLNTFIAVIKDRLLIVFLWKIIGASGVGLIGSAQTLSQKPLRFIMDNVTKVTFPGFSRLQDHPVELKKAVEKTLFFVSLATFPILAGITLLVPVIIQIYPRYAKWQPALLALALYCFNSAWAAISTPLTNVLNALGKVKINTYLMIMWTALAWILSPLMAIRYGFDGVAWATAIISFTSIIPIYIVKKITKFDLSSSVLKPLIATICMLPVTQTLARLLPANIYFLAVNITTSALVFSIAIFILVGPALIADVRHFYHALDSKK</sequence>
<dbReference type="AlphaFoldDB" id="A0A1F4YDW6"/>
<organism evidence="8 9">
    <name type="scientific">Candidatus Amesbacteria bacterium RIFCSPHIGHO2_01_FULL_48_32b</name>
    <dbReference type="NCBI Taxonomy" id="1797253"/>
    <lineage>
        <taxon>Bacteria</taxon>
        <taxon>Candidatus Amesiibacteriota</taxon>
    </lineage>
</organism>
<proteinExistence type="inferred from homology"/>
<evidence type="ECO:0000313" key="8">
    <source>
        <dbReference type="EMBL" id="OGC92177.1"/>
    </source>
</evidence>
<keyword evidence="4 7" id="KW-0812">Transmembrane</keyword>
<evidence type="ECO:0000256" key="6">
    <source>
        <dbReference type="ARBA" id="ARBA00023136"/>
    </source>
</evidence>
<feature type="transmembrane region" description="Helical" evidence="7">
    <location>
        <begin position="125"/>
        <end position="145"/>
    </location>
</feature>
<feature type="transmembrane region" description="Helical" evidence="7">
    <location>
        <begin position="217"/>
        <end position="237"/>
    </location>
</feature>
<comment type="caution">
    <text evidence="8">The sequence shown here is derived from an EMBL/GenBank/DDBJ whole genome shotgun (WGS) entry which is preliminary data.</text>
</comment>
<feature type="transmembrane region" description="Helical" evidence="7">
    <location>
        <begin position="99"/>
        <end position="119"/>
    </location>
</feature>
<dbReference type="PANTHER" id="PTHR30250:SF10">
    <property type="entry name" value="LIPOPOLYSACCHARIDE BIOSYNTHESIS PROTEIN WZXC"/>
    <property type="match status" value="1"/>
</dbReference>
<evidence type="ECO:0000256" key="1">
    <source>
        <dbReference type="ARBA" id="ARBA00004651"/>
    </source>
</evidence>
<accession>A0A1F4YDW6</accession>
<dbReference type="PANTHER" id="PTHR30250">
    <property type="entry name" value="PST FAMILY PREDICTED COLANIC ACID TRANSPORTER"/>
    <property type="match status" value="1"/>
</dbReference>
<evidence type="ECO:0000256" key="3">
    <source>
        <dbReference type="ARBA" id="ARBA00022475"/>
    </source>
</evidence>
<gene>
    <name evidence="8" type="ORF">A2876_02725</name>
</gene>
<feature type="transmembrane region" description="Helical" evidence="7">
    <location>
        <begin position="26"/>
        <end position="47"/>
    </location>
</feature>
<feature type="transmembrane region" description="Helical" evidence="7">
    <location>
        <begin position="53"/>
        <end position="79"/>
    </location>
</feature>
<feature type="transmembrane region" description="Helical" evidence="7">
    <location>
        <begin position="368"/>
        <end position="389"/>
    </location>
</feature>